<feature type="compositionally biased region" description="Polar residues" evidence="1">
    <location>
        <begin position="192"/>
        <end position="217"/>
    </location>
</feature>
<sequence>MVNEVGTIDNPRLENQLTELTSLVRQLAISQHQPIAVVKACGICTLVEHPIGMCPTLQEIEPGHPKSVGSIGGYQYEKQPLNIQFKPKHALETRQLPTTESKIPGNSLSLEDMVKQLVASNLEFQQTMSSNNLQFQQNMSATIQDLKMQVGQLANSISQLQSAGFGNLPLQTIQNPRGNASVVSLRRELQEAPQQKPKSTGTESKQDADSQAQHWTLSTRKLESDEELLKMFWKVEINIPLLDAIKQIPKYAKFLKELCVHKRKKMKRGVELGGIVSALTRNDNLIAGTRQALPKKCQDPGIFLVPCTIGDYTFADAMLD</sequence>
<evidence type="ECO:0000313" key="2">
    <source>
        <dbReference type="EMBL" id="RDY06224.1"/>
    </source>
</evidence>
<proteinExistence type="predicted"/>
<name>A0A371HU32_MUCPR</name>
<dbReference type="AlphaFoldDB" id="A0A371HU32"/>
<feature type="region of interest" description="Disordered" evidence="1">
    <location>
        <begin position="187"/>
        <end position="217"/>
    </location>
</feature>
<accession>A0A371HU32</accession>
<feature type="non-terminal residue" evidence="2">
    <location>
        <position position="1"/>
    </location>
</feature>
<dbReference type="Proteomes" id="UP000257109">
    <property type="component" value="Unassembled WGS sequence"/>
</dbReference>
<organism evidence="2 3">
    <name type="scientific">Mucuna pruriens</name>
    <name type="common">Velvet bean</name>
    <name type="synonym">Dolichos pruriens</name>
    <dbReference type="NCBI Taxonomy" id="157652"/>
    <lineage>
        <taxon>Eukaryota</taxon>
        <taxon>Viridiplantae</taxon>
        <taxon>Streptophyta</taxon>
        <taxon>Embryophyta</taxon>
        <taxon>Tracheophyta</taxon>
        <taxon>Spermatophyta</taxon>
        <taxon>Magnoliopsida</taxon>
        <taxon>eudicotyledons</taxon>
        <taxon>Gunneridae</taxon>
        <taxon>Pentapetalae</taxon>
        <taxon>rosids</taxon>
        <taxon>fabids</taxon>
        <taxon>Fabales</taxon>
        <taxon>Fabaceae</taxon>
        <taxon>Papilionoideae</taxon>
        <taxon>50 kb inversion clade</taxon>
        <taxon>NPAAA clade</taxon>
        <taxon>indigoferoid/millettioid clade</taxon>
        <taxon>Phaseoleae</taxon>
        <taxon>Mucuna</taxon>
    </lineage>
</organism>
<gene>
    <name evidence="2" type="ORF">CR513_09828</name>
</gene>
<dbReference type="EMBL" id="QJKJ01001725">
    <property type="protein sequence ID" value="RDY06224.1"/>
    <property type="molecule type" value="Genomic_DNA"/>
</dbReference>
<comment type="caution">
    <text evidence="2">The sequence shown here is derived from an EMBL/GenBank/DDBJ whole genome shotgun (WGS) entry which is preliminary data.</text>
</comment>
<protein>
    <submittedName>
        <fullName evidence="2">Uncharacterized protein</fullName>
    </submittedName>
</protein>
<evidence type="ECO:0000256" key="1">
    <source>
        <dbReference type="SAM" id="MobiDB-lite"/>
    </source>
</evidence>
<reference evidence="2" key="1">
    <citation type="submission" date="2018-05" db="EMBL/GenBank/DDBJ databases">
        <title>Draft genome of Mucuna pruriens seed.</title>
        <authorList>
            <person name="Nnadi N.E."/>
            <person name="Vos R."/>
            <person name="Hasami M.H."/>
            <person name="Devisetty U.K."/>
            <person name="Aguiy J.C."/>
        </authorList>
    </citation>
    <scope>NUCLEOTIDE SEQUENCE [LARGE SCALE GENOMIC DNA]</scope>
    <source>
        <strain evidence="2">JCA_2017</strain>
    </source>
</reference>
<evidence type="ECO:0000313" key="3">
    <source>
        <dbReference type="Proteomes" id="UP000257109"/>
    </source>
</evidence>
<keyword evidence="3" id="KW-1185">Reference proteome</keyword>
<dbReference type="OrthoDB" id="778454at2759"/>